<proteinExistence type="predicted"/>
<organism evidence="1 2">
    <name type="scientific">Pseudomonas gingeri</name>
    <dbReference type="NCBI Taxonomy" id="117681"/>
    <lineage>
        <taxon>Bacteria</taxon>
        <taxon>Pseudomonadati</taxon>
        <taxon>Pseudomonadota</taxon>
        <taxon>Gammaproteobacteria</taxon>
        <taxon>Pseudomonadales</taxon>
        <taxon>Pseudomonadaceae</taxon>
        <taxon>Pseudomonas</taxon>
    </lineage>
</organism>
<protein>
    <submittedName>
        <fullName evidence="1">Uncharacterized protein</fullName>
    </submittedName>
</protein>
<reference evidence="1 2" key="1">
    <citation type="submission" date="2020-04" db="EMBL/GenBank/DDBJ databases">
        <title>Molecular characterization of pseudomonads from Agaricus bisporus reveal novel blotch 2 pathogens in Western Europe.</title>
        <authorList>
            <person name="Taparia T."/>
            <person name="Krijger M."/>
            <person name="Haynes E."/>
            <person name="Elpinstone J.G."/>
            <person name="Noble R."/>
            <person name="Van Der Wolf J."/>
        </authorList>
    </citation>
    <scope>NUCLEOTIDE SEQUENCE [LARGE SCALE GENOMIC DNA]</scope>
    <source>
        <strain evidence="1 2">G9001</strain>
    </source>
</reference>
<sequence length="145" mass="16678">MGFSTTLWEWYGQDEYERVLVLCEAIPALEFLALTADLQQRAIPDCPACAVWSEMMLPLNEVLSTCGSVLPEQIRTCLERLWKLCNGLTEVAFHCHDRLIFDHDEWWPIRTAAQELLDLIESLEINPFLDDLLLGCRNAVRGVKR</sequence>
<dbReference type="EMBL" id="JACAQA010000034">
    <property type="protein sequence ID" value="NWB88869.1"/>
    <property type="molecule type" value="Genomic_DNA"/>
</dbReference>
<evidence type="ECO:0000313" key="1">
    <source>
        <dbReference type="EMBL" id="NWB88869.1"/>
    </source>
</evidence>
<dbReference type="AlphaFoldDB" id="A0A7Y7WWC4"/>
<comment type="caution">
    <text evidence="1">The sequence shown here is derived from an EMBL/GenBank/DDBJ whole genome shotgun (WGS) entry which is preliminary data.</text>
</comment>
<evidence type="ECO:0000313" key="2">
    <source>
        <dbReference type="Proteomes" id="UP000522864"/>
    </source>
</evidence>
<dbReference type="Proteomes" id="UP000522864">
    <property type="component" value="Unassembled WGS sequence"/>
</dbReference>
<accession>A0A7Y7WWC4</accession>
<dbReference type="RefSeq" id="WP_177104051.1">
    <property type="nucleotide sequence ID" value="NZ_JACAQA010000034.1"/>
</dbReference>
<gene>
    <name evidence="1" type="ORF">HX830_28790</name>
</gene>
<name>A0A7Y7WWC4_9PSED</name>